<feature type="transmembrane region" description="Helical" evidence="1">
    <location>
        <begin position="33"/>
        <end position="51"/>
    </location>
</feature>
<sequence>MLRQTSLATLGLSLGSILTIVGFAAYFADNATLNLVGFFYGFPLLLGGLALKANELKPIPFTQPTPPNVLELRKQQATLTQNKLRKDLTRHSYGQDTHFDRPLAQLGLSPSDEKRPTIVGLRETEVDSAYALVLEFESPDLPLEVWQEKQAKMEKFFGPGVRVELTQPEASRIDLTLIATPIEAPN</sequence>
<keyword evidence="1" id="KW-0812">Transmembrane</keyword>
<protein>
    <submittedName>
        <fullName evidence="2">DUF2854 domain-containing protein</fullName>
    </submittedName>
</protein>
<dbReference type="PANTHER" id="PTHR35551:SF1">
    <property type="entry name" value="ACCLIMATION OF PHOTOSYNTHESIS TO ENVIRONMENT"/>
    <property type="match status" value="1"/>
</dbReference>
<accession>A0A926VML0</accession>
<dbReference type="InterPro" id="IPR021275">
    <property type="entry name" value="DUF2854"/>
</dbReference>
<dbReference type="EMBL" id="JACJPW010000216">
    <property type="protein sequence ID" value="MBD2186478.1"/>
    <property type="molecule type" value="Genomic_DNA"/>
</dbReference>
<keyword evidence="1" id="KW-1133">Transmembrane helix</keyword>
<name>A0A926VML0_9CYAN</name>
<dbReference type="Proteomes" id="UP000641646">
    <property type="component" value="Unassembled WGS sequence"/>
</dbReference>
<dbReference type="Pfam" id="PF11016">
    <property type="entry name" value="DUF2854"/>
    <property type="match status" value="1"/>
</dbReference>
<proteinExistence type="predicted"/>
<gene>
    <name evidence="2" type="ORF">H6G03_36425</name>
</gene>
<feature type="transmembrane region" description="Helical" evidence="1">
    <location>
        <begin position="7"/>
        <end position="27"/>
    </location>
</feature>
<reference evidence="2" key="2">
    <citation type="submission" date="2020-08" db="EMBL/GenBank/DDBJ databases">
        <authorList>
            <person name="Chen M."/>
            <person name="Teng W."/>
            <person name="Zhao L."/>
            <person name="Hu C."/>
            <person name="Zhou Y."/>
            <person name="Han B."/>
            <person name="Song L."/>
            <person name="Shu W."/>
        </authorList>
    </citation>
    <scope>NUCLEOTIDE SEQUENCE</scope>
    <source>
        <strain evidence="2">FACHB-1375</strain>
    </source>
</reference>
<evidence type="ECO:0000256" key="1">
    <source>
        <dbReference type="SAM" id="Phobius"/>
    </source>
</evidence>
<keyword evidence="3" id="KW-1185">Reference proteome</keyword>
<evidence type="ECO:0000313" key="2">
    <source>
        <dbReference type="EMBL" id="MBD2186478.1"/>
    </source>
</evidence>
<evidence type="ECO:0000313" key="3">
    <source>
        <dbReference type="Proteomes" id="UP000641646"/>
    </source>
</evidence>
<reference evidence="2" key="1">
    <citation type="journal article" date="2015" name="ISME J.">
        <title>Draft Genome Sequence of Streptomyces incarnatus NRRL8089, which Produces the Nucleoside Antibiotic Sinefungin.</title>
        <authorList>
            <person name="Oshima K."/>
            <person name="Hattori M."/>
            <person name="Shimizu H."/>
            <person name="Fukuda K."/>
            <person name="Nemoto M."/>
            <person name="Inagaki K."/>
            <person name="Tamura T."/>
        </authorList>
    </citation>
    <scope>NUCLEOTIDE SEQUENCE</scope>
    <source>
        <strain evidence="2">FACHB-1375</strain>
    </source>
</reference>
<comment type="caution">
    <text evidence="2">The sequence shown here is derived from an EMBL/GenBank/DDBJ whole genome shotgun (WGS) entry which is preliminary data.</text>
</comment>
<organism evidence="2 3">
    <name type="scientific">Aerosakkonema funiforme FACHB-1375</name>
    <dbReference type="NCBI Taxonomy" id="2949571"/>
    <lineage>
        <taxon>Bacteria</taxon>
        <taxon>Bacillati</taxon>
        <taxon>Cyanobacteriota</taxon>
        <taxon>Cyanophyceae</taxon>
        <taxon>Oscillatoriophycideae</taxon>
        <taxon>Aerosakkonematales</taxon>
        <taxon>Aerosakkonemataceae</taxon>
        <taxon>Aerosakkonema</taxon>
    </lineage>
</organism>
<dbReference type="RefSeq" id="WP_190475852.1">
    <property type="nucleotide sequence ID" value="NZ_JACJPW010000216.1"/>
</dbReference>
<dbReference type="PANTHER" id="PTHR35551">
    <property type="match status" value="1"/>
</dbReference>
<keyword evidence="1" id="KW-0472">Membrane</keyword>
<dbReference type="AlphaFoldDB" id="A0A926VML0"/>